<evidence type="ECO:0000259" key="1">
    <source>
        <dbReference type="Pfam" id="PF03432"/>
    </source>
</evidence>
<organism evidence="2 3">
    <name type="scientific">Acetobacterium woodii (strain ATCC 29683 / DSM 1030 / JCM 2381 / KCTC 1655 / WB1)</name>
    <dbReference type="NCBI Taxonomy" id="931626"/>
    <lineage>
        <taxon>Bacteria</taxon>
        <taxon>Bacillati</taxon>
        <taxon>Bacillota</taxon>
        <taxon>Clostridia</taxon>
        <taxon>Eubacteriales</taxon>
        <taxon>Eubacteriaceae</taxon>
        <taxon>Acetobacterium</taxon>
    </lineage>
</organism>
<keyword evidence="2" id="KW-0540">Nuclease</keyword>
<dbReference type="STRING" id="931626.Awo_c11190"/>
<dbReference type="RefSeq" id="WP_014355506.1">
    <property type="nucleotide sequence ID" value="NC_016894.1"/>
</dbReference>
<dbReference type="KEGG" id="awo:Awo_c11190"/>
<keyword evidence="2" id="KW-0378">Hydrolase</keyword>
<dbReference type="InterPro" id="IPR005094">
    <property type="entry name" value="Endonuclease_MobA/VirD2"/>
</dbReference>
<dbReference type="Proteomes" id="UP000007177">
    <property type="component" value="Chromosome"/>
</dbReference>
<protein>
    <submittedName>
        <fullName evidence="2">Endonuclease relaxase</fullName>
    </submittedName>
</protein>
<dbReference type="OrthoDB" id="9762440at2"/>
<gene>
    <name evidence="2" type="ordered locus">Awo_c11190</name>
</gene>
<dbReference type="eggNOG" id="COG3843">
    <property type="taxonomic scope" value="Bacteria"/>
</dbReference>
<dbReference type="Pfam" id="PF03432">
    <property type="entry name" value="Relaxase"/>
    <property type="match status" value="1"/>
</dbReference>
<reference evidence="3" key="1">
    <citation type="submission" date="2011-07" db="EMBL/GenBank/DDBJ databases">
        <title>Complete genome sequence of Acetobacterium woodii.</title>
        <authorList>
            <person name="Poehlein A."/>
            <person name="Schmidt S."/>
            <person name="Kaster A.-K."/>
            <person name="Goenrich M."/>
            <person name="Vollmers J."/>
            <person name="Thuermer A."/>
            <person name="Gottschalk G."/>
            <person name="Thauer R.K."/>
            <person name="Daniel R."/>
            <person name="Mueller V."/>
        </authorList>
    </citation>
    <scope>NUCLEOTIDE SEQUENCE [LARGE SCALE GENOMIC DNA]</scope>
    <source>
        <strain evidence="3">ATCC 29683 / DSM 1030 / JCM 2381 / KCTC 1655 / WB1</strain>
    </source>
</reference>
<dbReference type="HOGENOM" id="CLU_052464_0_0_9"/>
<proteinExistence type="predicted"/>
<evidence type="ECO:0000313" key="2">
    <source>
        <dbReference type="EMBL" id="AFA47903.1"/>
    </source>
</evidence>
<keyword evidence="3" id="KW-1185">Reference proteome</keyword>
<dbReference type="GO" id="GO:0004519">
    <property type="term" value="F:endonuclease activity"/>
    <property type="evidence" value="ECO:0007669"/>
    <property type="project" value="UniProtKB-KW"/>
</dbReference>
<keyword evidence="2" id="KW-0255">Endonuclease</keyword>
<feature type="domain" description="MobA/VirD2-like nuclease" evidence="1">
    <location>
        <begin position="31"/>
        <end position="151"/>
    </location>
</feature>
<dbReference type="AlphaFoldDB" id="H6LDD1"/>
<evidence type="ECO:0000313" key="3">
    <source>
        <dbReference type="Proteomes" id="UP000007177"/>
    </source>
</evidence>
<dbReference type="EMBL" id="CP002987">
    <property type="protein sequence ID" value="AFA47903.1"/>
    <property type="molecule type" value="Genomic_DNA"/>
</dbReference>
<sequence length="426" mass="49819">MAIIKMLNSKTKQSAYSMKQAVGYALKMNSVNFLASGINCNFDTAYEEFVLTKKMHHKENGRLYIHFEQSFPPDTTATAEQLHEIGRRLIEESSAFDGFQVVIGTHTDKDHIHNHFVINSVNAESGLKWHQSKFELLAIREKSLELCKEANINVWWDKQLKNTLENDQLSTVNYGEYEKQKQGKSWKFDLFQTIKECMKASDSKDQFIKAMRSRGYDVDWTDRHKYITFTTPEGMKCRNDKLYPIDKFTKTSLLKQIEKKDREEIKDPQEMSDAKKQKSDCYNAIMLCAKHSHSKDEFINNMEGLGYGVQWDHHVHLVFATPKGKRFREDKFYPADRFSKEKLLLQFEKNADRRSQRTKLEHQKEMNQVILNVKSLLAAVKSQENSKTNQPIAKLEKKKNLEGQALKEKAIEKSNTSYDWETDWEI</sequence>
<accession>H6LDD1</accession>
<reference evidence="2 3" key="2">
    <citation type="journal article" date="2012" name="PLoS ONE">
        <title>An ancient pathway combining carbon dioxide fixation with the generation and utilization of a sodium ion gradient for ATP synthesis.</title>
        <authorList>
            <person name="Poehlein A."/>
            <person name="Schmidt S."/>
            <person name="Kaster A.K."/>
            <person name="Goenrich M."/>
            <person name="Vollmers J."/>
            <person name="Thurmer A."/>
            <person name="Bertsch J."/>
            <person name="Schuchmann K."/>
            <person name="Voigt B."/>
            <person name="Hecker M."/>
            <person name="Daniel R."/>
            <person name="Thauer R.K."/>
            <person name="Gottschalk G."/>
            <person name="Muller V."/>
        </authorList>
    </citation>
    <scope>NUCLEOTIDE SEQUENCE [LARGE SCALE GENOMIC DNA]</scope>
    <source>
        <strain evidence="3">ATCC 29683 / DSM 1030 / JCM 2381 / KCTC 1655 / WB1</strain>
    </source>
</reference>
<name>H6LDD1_ACEWD</name>